<dbReference type="InterPro" id="IPR020615">
    <property type="entry name" value="Thiolase_acyl_enz_int_AS"/>
</dbReference>
<dbReference type="Gene3D" id="3.40.47.10">
    <property type="match status" value="1"/>
</dbReference>
<dbReference type="STRING" id="98765.A0A2R6S4D7"/>
<dbReference type="InterPro" id="IPR016039">
    <property type="entry name" value="Thiolase-like"/>
</dbReference>
<keyword evidence="4" id="KW-1185">Reference proteome</keyword>
<name>A0A2R6S4D7_9APHY</name>
<evidence type="ECO:0000313" key="4">
    <source>
        <dbReference type="Proteomes" id="UP000186601"/>
    </source>
</evidence>
<keyword evidence="1" id="KW-0808">Transferase</keyword>
<dbReference type="AlphaFoldDB" id="A0A2R6S4D7"/>
<dbReference type="EMBL" id="MLYV02000081">
    <property type="protein sequence ID" value="PSS37148.1"/>
    <property type="molecule type" value="Genomic_DNA"/>
</dbReference>
<accession>A0A2R6S4D7</accession>
<gene>
    <name evidence="3" type="ORF">PHLCEN_2v1021</name>
</gene>
<reference evidence="3 4" key="1">
    <citation type="submission" date="2018-02" db="EMBL/GenBank/DDBJ databases">
        <title>Genome sequence of the basidiomycete white-rot fungus Phlebia centrifuga.</title>
        <authorList>
            <person name="Granchi Z."/>
            <person name="Peng M."/>
            <person name="de Vries R.P."/>
            <person name="Hilden K."/>
            <person name="Makela M.R."/>
            <person name="Grigoriev I."/>
            <person name="Riley R."/>
        </authorList>
    </citation>
    <scope>NUCLEOTIDE SEQUENCE [LARGE SCALE GENOMIC DNA]</scope>
    <source>
        <strain evidence="3 4">FBCC195</strain>
    </source>
</reference>
<protein>
    <recommendedName>
        <fullName evidence="2">Thiolase N-terminal domain-containing protein</fullName>
    </recommendedName>
</protein>
<evidence type="ECO:0000259" key="2">
    <source>
        <dbReference type="Pfam" id="PF00108"/>
    </source>
</evidence>
<dbReference type="PROSITE" id="PS00098">
    <property type="entry name" value="THIOLASE_1"/>
    <property type="match status" value="1"/>
</dbReference>
<dbReference type="PANTHER" id="PTHR42870">
    <property type="entry name" value="ACETYL-COA C-ACETYLTRANSFERASE"/>
    <property type="match status" value="1"/>
</dbReference>
<dbReference type="Pfam" id="PF00108">
    <property type="entry name" value="Thiolase_N"/>
    <property type="match status" value="1"/>
</dbReference>
<dbReference type="GO" id="GO:0016747">
    <property type="term" value="F:acyltransferase activity, transferring groups other than amino-acyl groups"/>
    <property type="evidence" value="ECO:0007669"/>
    <property type="project" value="InterPro"/>
</dbReference>
<dbReference type="Proteomes" id="UP000186601">
    <property type="component" value="Unassembled WGS sequence"/>
</dbReference>
<evidence type="ECO:0000256" key="1">
    <source>
        <dbReference type="ARBA" id="ARBA00022679"/>
    </source>
</evidence>
<dbReference type="InterPro" id="IPR020616">
    <property type="entry name" value="Thiolase_N"/>
</dbReference>
<comment type="caution">
    <text evidence="3">The sequence shown here is derived from an EMBL/GenBank/DDBJ whole genome shotgun (WGS) entry which is preliminary data.</text>
</comment>
<feature type="domain" description="Thiolase N-terminal" evidence="2">
    <location>
        <begin position="15"/>
        <end position="72"/>
    </location>
</feature>
<evidence type="ECO:0000313" key="3">
    <source>
        <dbReference type="EMBL" id="PSS37148.1"/>
    </source>
</evidence>
<dbReference type="PANTHER" id="PTHR42870:SF1">
    <property type="entry name" value="NON-SPECIFIC LIPID-TRANSFER PROTEIN-LIKE 2"/>
    <property type="match status" value="1"/>
</dbReference>
<dbReference type="OrthoDB" id="542135at2759"/>
<dbReference type="SUPFAM" id="SSF53901">
    <property type="entry name" value="Thiolase-like"/>
    <property type="match status" value="1"/>
</dbReference>
<sequence>MLSRQLALDSSMETQQARALYNLGMTGIPITNVNNNCATGSTALYQANNLVKGGLVDCALALGFERMSRGSLGTTWPDRPSPMQPFNAASEETENQLTAGTNFGPFAPRMFANGAQEYFENTEGNTLSILAEDWKRKDIHLGLQD</sequence>
<proteinExistence type="predicted"/>
<organism evidence="3 4">
    <name type="scientific">Hermanssonia centrifuga</name>
    <dbReference type="NCBI Taxonomy" id="98765"/>
    <lineage>
        <taxon>Eukaryota</taxon>
        <taxon>Fungi</taxon>
        <taxon>Dikarya</taxon>
        <taxon>Basidiomycota</taxon>
        <taxon>Agaricomycotina</taxon>
        <taxon>Agaricomycetes</taxon>
        <taxon>Polyporales</taxon>
        <taxon>Meruliaceae</taxon>
        <taxon>Hermanssonia</taxon>
    </lineage>
</organism>